<dbReference type="InParanoid" id="K3ZPB3"/>
<dbReference type="Gramene" id="KQK94985">
    <property type="protein sequence ID" value="KQK94985"/>
    <property type="gene ID" value="SETIT_028443mg"/>
</dbReference>
<dbReference type="HOGENOM" id="CLU_3176368_0_0_1"/>
<dbReference type="EnsemblPlants" id="KQK94985">
    <property type="protein sequence ID" value="KQK94985"/>
    <property type="gene ID" value="SETIT_028443mg"/>
</dbReference>
<sequence>MGSLPFGTICDESYASSLNAKACSSFEFLFFGGPCHLGLLIKKRRGE</sequence>
<evidence type="ECO:0000313" key="1">
    <source>
        <dbReference type="EnsemblPlants" id="KQK94985"/>
    </source>
</evidence>
<dbReference type="Proteomes" id="UP000004995">
    <property type="component" value="Unassembled WGS sequence"/>
</dbReference>
<keyword evidence="2" id="KW-1185">Reference proteome</keyword>
<dbReference type="EMBL" id="AGNK02005048">
    <property type="status" value="NOT_ANNOTATED_CDS"/>
    <property type="molecule type" value="Genomic_DNA"/>
</dbReference>
<proteinExistence type="predicted"/>
<protein>
    <submittedName>
        <fullName evidence="1">Uncharacterized protein</fullName>
    </submittedName>
</protein>
<evidence type="ECO:0000313" key="2">
    <source>
        <dbReference type="Proteomes" id="UP000004995"/>
    </source>
</evidence>
<name>K3ZPB3_SETIT</name>
<reference evidence="2" key="1">
    <citation type="journal article" date="2012" name="Nat. Biotechnol.">
        <title>Reference genome sequence of the model plant Setaria.</title>
        <authorList>
            <person name="Bennetzen J.L."/>
            <person name="Schmutz J."/>
            <person name="Wang H."/>
            <person name="Percifield R."/>
            <person name="Hawkins J."/>
            <person name="Pontaroli A.C."/>
            <person name="Estep M."/>
            <person name="Feng L."/>
            <person name="Vaughn J.N."/>
            <person name="Grimwood J."/>
            <person name="Jenkins J."/>
            <person name="Barry K."/>
            <person name="Lindquist E."/>
            <person name="Hellsten U."/>
            <person name="Deshpande S."/>
            <person name="Wang X."/>
            <person name="Wu X."/>
            <person name="Mitros T."/>
            <person name="Triplett J."/>
            <person name="Yang X."/>
            <person name="Ye C.Y."/>
            <person name="Mauro-Herrera M."/>
            <person name="Wang L."/>
            <person name="Li P."/>
            <person name="Sharma M."/>
            <person name="Sharma R."/>
            <person name="Ronald P.C."/>
            <person name="Panaud O."/>
            <person name="Kellogg E.A."/>
            <person name="Brutnell T.P."/>
            <person name="Doust A.N."/>
            <person name="Tuskan G.A."/>
            <person name="Rokhsar D."/>
            <person name="Devos K.M."/>
        </authorList>
    </citation>
    <scope>NUCLEOTIDE SEQUENCE [LARGE SCALE GENOMIC DNA]</scope>
    <source>
        <strain evidence="2">cv. Yugu1</strain>
    </source>
</reference>
<organism evidence="1 2">
    <name type="scientific">Setaria italica</name>
    <name type="common">Foxtail millet</name>
    <name type="synonym">Panicum italicum</name>
    <dbReference type="NCBI Taxonomy" id="4555"/>
    <lineage>
        <taxon>Eukaryota</taxon>
        <taxon>Viridiplantae</taxon>
        <taxon>Streptophyta</taxon>
        <taxon>Embryophyta</taxon>
        <taxon>Tracheophyta</taxon>
        <taxon>Spermatophyta</taxon>
        <taxon>Magnoliopsida</taxon>
        <taxon>Liliopsida</taxon>
        <taxon>Poales</taxon>
        <taxon>Poaceae</taxon>
        <taxon>PACMAD clade</taxon>
        <taxon>Panicoideae</taxon>
        <taxon>Panicodae</taxon>
        <taxon>Paniceae</taxon>
        <taxon>Cenchrinae</taxon>
        <taxon>Setaria</taxon>
    </lineage>
</organism>
<dbReference type="AlphaFoldDB" id="K3ZPB3"/>
<reference evidence="1" key="2">
    <citation type="submission" date="2018-08" db="UniProtKB">
        <authorList>
            <consortium name="EnsemblPlants"/>
        </authorList>
    </citation>
    <scope>IDENTIFICATION</scope>
    <source>
        <strain evidence="1">Yugu1</strain>
    </source>
</reference>
<accession>K3ZPB3</accession>